<name>A0ABD0KJJ1_9CAEN</name>
<feature type="non-terminal residue" evidence="2">
    <location>
        <position position="1"/>
    </location>
</feature>
<keyword evidence="3" id="KW-1185">Reference proteome</keyword>
<feature type="non-terminal residue" evidence="2">
    <location>
        <position position="211"/>
    </location>
</feature>
<evidence type="ECO:0000313" key="3">
    <source>
        <dbReference type="Proteomes" id="UP001519460"/>
    </source>
</evidence>
<feature type="region of interest" description="Disordered" evidence="1">
    <location>
        <begin position="188"/>
        <end position="211"/>
    </location>
</feature>
<evidence type="ECO:0000313" key="2">
    <source>
        <dbReference type="EMBL" id="KAK7487162.1"/>
    </source>
</evidence>
<accession>A0ABD0KJJ1</accession>
<dbReference type="AlphaFoldDB" id="A0ABD0KJJ1"/>
<evidence type="ECO:0000256" key="1">
    <source>
        <dbReference type="SAM" id="MobiDB-lite"/>
    </source>
</evidence>
<protein>
    <submittedName>
        <fullName evidence="2">Uncharacterized protein</fullName>
    </submittedName>
</protein>
<gene>
    <name evidence="2" type="ORF">BaRGS_00021657</name>
</gene>
<dbReference type="EMBL" id="JACVVK020000169">
    <property type="protein sequence ID" value="KAK7487162.1"/>
    <property type="molecule type" value="Genomic_DNA"/>
</dbReference>
<feature type="compositionally biased region" description="Basic and acidic residues" evidence="1">
    <location>
        <begin position="197"/>
        <end position="211"/>
    </location>
</feature>
<reference evidence="2 3" key="1">
    <citation type="journal article" date="2023" name="Sci. Data">
        <title>Genome assembly of the Korean intertidal mud-creeper Batillaria attramentaria.</title>
        <authorList>
            <person name="Patra A.K."/>
            <person name="Ho P.T."/>
            <person name="Jun S."/>
            <person name="Lee S.J."/>
            <person name="Kim Y."/>
            <person name="Won Y.J."/>
        </authorList>
    </citation>
    <scope>NUCLEOTIDE SEQUENCE [LARGE SCALE GENOMIC DNA]</scope>
    <source>
        <strain evidence="2">Wonlab-2016</strain>
    </source>
</reference>
<sequence length="211" mass="23314">ARHTSSESLIHLVPASSIRDEFKSHLDISHGREVPKFHLQSSREGDTMLGSIWSARFGRGGNGGEGKKWFDCTGMSGLGVTAVGSERRPSLAGLHHTSPATCTHEAPHLSKTTLTKGRHGARACRKRCTAATDSADLFSALLNTPQPWPRQDSELVLQYLDQQVLPCGQTVFTCKCLCRLVDQKKSLGQRRGLHQRNRSEDTKTKTSQRER</sequence>
<dbReference type="Proteomes" id="UP001519460">
    <property type="component" value="Unassembled WGS sequence"/>
</dbReference>
<proteinExistence type="predicted"/>
<organism evidence="2 3">
    <name type="scientific">Batillaria attramentaria</name>
    <dbReference type="NCBI Taxonomy" id="370345"/>
    <lineage>
        <taxon>Eukaryota</taxon>
        <taxon>Metazoa</taxon>
        <taxon>Spiralia</taxon>
        <taxon>Lophotrochozoa</taxon>
        <taxon>Mollusca</taxon>
        <taxon>Gastropoda</taxon>
        <taxon>Caenogastropoda</taxon>
        <taxon>Sorbeoconcha</taxon>
        <taxon>Cerithioidea</taxon>
        <taxon>Batillariidae</taxon>
        <taxon>Batillaria</taxon>
    </lineage>
</organism>
<comment type="caution">
    <text evidence="2">The sequence shown here is derived from an EMBL/GenBank/DDBJ whole genome shotgun (WGS) entry which is preliminary data.</text>
</comment>